<accession>A0A6P7U7Q4</accession>
<feature type="domain" description="Ku70/Ku80 C-terminal arm" evidence="2">
    <location>
        <begin position="296"/>
        <end position="335"/>
    </location>
</feature>
<evidence type="ECO:0000313" key="3">
    <source>
        <dbReference type="Proteomes" id="UP000515154"/>
    </source>
</evidence>
<dbReference type="KEGG" id="osn:115231562"/>
<evidence type="ECO:0000259" key="2">
    <source>
        <dbReference type="Pfam" id="PF03730"/>
    </source>
</evidence>
<gene>
    <name evidence="4" type="primary">LOC115231562</name>
</gene>
<feature type="domain" description="Creatinase N-terminal" evidence="1">
    <location>
        <begin position="42"/>
        <end position="100"/>
    </location>
</feature>
<evidence type="ECO:0000259" key="1">
    <source>
        <dbReference type="Pfam" id="PF01321"/>
    </source>
</evidence>
<dbReference type="InterPro" id="IPR029149">
    <property type="entry name" value="Creatin/AminoP/Spt16_N"/>
</dbReference>
<evidence type="ECO:0000313" key="4">
    <source>
        <dbReference type="RefSeq" id="XP_029657417.1"/>
    </source>
</evidence>
<dbReference type="SUPFAM" id="SSF100939">
    <property type="entry name" value="SPOC domain-like"/>
    <property type="match status" value="1"/>
</dbReference>
<keyword evidence="3" id="KW-1185">Reference proteome</keyword>
<name>A0A6P7U7Q4_9MOLL</name>
<dbReference type="InterPro" id="IPR000587">
    <property type="entry name" value="Creatinase_N"/>
</dbReference>
<sequence>MSVSQSILSLLRKQFTLTSPPINGYIIPTSDEHQSEYTPANTKRRQFISKFTGSAGTAVVTTEKAALWTDGRYWNQASTELDLDSWILMKQGISPLLHSNRTARYSLYGGLAQSNEWESLSKKLDQKKMSLVPVEDNLVDRIWTDRPPTPKSRIFPLEIKYSGQSWEEKIPKSSSYFAAKQIDSPILQTDWSPISRLKAVKNPTESAGMELAHLKDAVALTEFFYWLETTSFGELTVKTSSKRVFIFTNQDQIITKDSQGLEIAETRAKDLYNSDCDVTEDMLDTAKDLISHLMFTYQPETFENPSVRRFYSTLEAMALDMNDVEEFEDHTCSDFRLYISA</sequence>
<dbReference type="Proteomes" id="UP000515154">
    <property type="component" value="Unplaced"/>
</dbReference>
<dbReference type="SUPFAM" id="SSF53092">
    <property type="entry name" value="Creatinase/prolidase N-terminal domain"/>
    <property type="match status" value="1"/>
</dbReference>
<dbReference type="InterPro" id="IPR050422">
    <property type="entry name" value="X-Pro_aminopeptidase_P"/>
</dbReference>
<dbReference type="PANTHER" id="PTHR43763:SF6">
    <property type="entry name" value="XAA-PRO AMINOPEPTIDASE 1"/>
    <property type="match status" value="1"/>
</dbReference>
<reference evidence="4" key="1">
    <citation type="submission" date="2025-08" db="UniProtKB">
        <authorList>
            <consortium name="RefSeq"/>
        </authorList>
    </citation>
    <scope>IDENTIFICATION</scope>
</reference>
<organism evidence="3 4">
    <name type="scientific">Octopus sinensis</name>
    <name type="common">East Asian common octopus</name>
    <dbReference type="NCBI Taxonomy" id="2607531"/>
    <lineage>
        <taxon>Eukaryota</taxon>
        <taxon>Metazoa</taxon>
        <taxon>Spiralia</taxon>
        <taxon>Lophotrochozoa</taxon>
        <taxon>Mollusca</taxon>
        <taxon>Cephalopoda</taxon>
        <taxon>Coleoidea</taxon>
        <taxon>Octopodiformes</taxon>
        <taxon>Octopoda</taxon>
        <taxon>Incirrata</taxon>
        <taxon>Octopodidae</taxon>
        <taxon>Octopus</taxon>
    </lineage>
</organism>
<dbReference type="GO" id="GO:0006303">
    <property type="term" value="P:double-strand break repair via nonhomologous end joining"/>
    <property type="evidence" value="ECO:0007669"/>
    <property type="project" value="InterPro"/>
</dbReference>
<dbReference type="GO" id="GO:0003678">
    <property type="term" value="F:DNA helicase activity"/>
    <property type="evidence" value="ECO:0007669"/>
    <property type="project" value="InterPro"/>
</dbReference>
<dbReference type="Pfam" id="PF03730">
    <property type="entry name" value="Ku_C"/>
    <property type="match status" value="1"/>
</dbReference>
<proteinExistence type="predicted"/>
<dbReference type="Gene3D" id="1.10.1600.10">
    <property type="match status" value="1"/>
</dbReference>
<dbReference type="AlphaFoldDB" id="A0A6P7U7Q4"/>
<dbReference type="Pfam" id="PF01321">
    <property type="entry name" value="Creatinase_N"/>
    <property type="match status" value="1"/>
</dbReference>
<dbReference type="GO" id="GO:0003677">
    <property type="term" value="F:DNA binding"/>
    <property type="evidence" value="ECO:0007669"/>
    <property type="project" value="InterPro"/>
</dbReference>
<protein>
    <submittedName>
        <fullName evidence="4">Xaa-Pro aminopeptidase 1-like</fullName>
    </submittedName>
</protein>
<dbReference type="RefSeq" id="XP_029657417.1">
    <property type="nucleotide sequence ID" value="XM_029801557.1"/>
</dbReference>
<dbReference type="InterPro" id="IPR016194">
    <property type="entry name" value="SPOC-like_C_dom_sf"/>
</dbReference>
<dbReference type="PANTHER" id="PTHR43763">
    <property type="entry name" value="XAA-PRO AMINOPEPTIDASE 1"/>
    <property type="match status" value="1"/>
</dbReference>
<dbReference type="Gene3D" id="3.40.350.10">
    <property type="entry name" value="Creatinase/prolidase N-terminal domain"/>
    <property type="match status" value="2"/>
</dbReference>
<dbReference type="InterPro" id="IPR005160">
    <property type="entry name" value="Ku_C"/>
</dbReference>